<dbReference type="EMBL" id="PSRQ01000035">
    <property type="protein sequence ID" value="PWU23398.1"/>
    <property type="molecule type" value="Genomic_DNA"/>
</dbReference>
<evidence type="ECO:0000313" key="2">
    <source>
        <dbReference type="Proteomes" id="UP000246104"/>
    </source>
</evidence>
<comment type="caution">
    <text evidence="1">The sequence shown here is derived from an EMBL/GenBank/DDBJ whole genome shotgun (WGS) entry which is preliminary data.</text>
</comment>
<sequence length="101" mass="11415">MEALTGESMNIPSGWEDGGQWKGTDWEFLFSQLSDEDAVAQMDRIRLCIENGVVYTTEIKVVRAALEKEGKEISQQDVIFAIMSMKASQLDWWIARSIARG</sequence>
<evidence type="ECO:0000313" key="1">
    <source>
        <dbReference type="EMBL" id="PWU23398.1"/>
    </source>
</evidence>
<organism evidence="1 2">
    <name type="scientific">Candidatus Cerribacteria bacterium 'Amazon FNV 2010 28 9'</name>
    <dbReference type="NCBI Taxonomy" id="2081795"/>
    <lineage>
        <taxon>Bacteria</taxon>
        <taxon>Candidatus Cerribacteria</taxon>
    </lineage>
</organism>
<accession>A0A317JQ46</accession>
<name>A0A317JQ46_9BACT</name>
<protein>
    <submittedName>
        <fullName evidence="1">Uncharacterized protein</fullName>
    </submittedName>
</protein>
<proteinExistence type="predicted"/>
<reference evidence="1 2" key="1">
    <citation type="submission" date="2018-02" db="EMBL/GenBank/DDBJ databases">
        <title>Genomic Reconstructions from Amazon Rainforest and Pasture Soil Reveal Novel Insights into the Physiology of Candidate Phyla in Tropical Sites.</title>
        <authorList>
            <person name="Kroeger M.E."/>
            <person name="Delmont T."/>
            <person name="Eren A.M."/>
            <person name="Guo J."/>
            <person name="Meyer K.M."/>
            <person name="Khan K."/>
            <person name="Rodrigues J.L.M."/>
            <person name="Bohannan B.J.M."/>
            <person name="Tringe S."/>
            <person name="Borges C.D."/>
            <person name="Tiedje J."/>
            <person name="Tsai S.M."/>
            <person name="Nusslein K."/>
        </authorList>
    </citation>
    <scope>NUCLEOTIDE SEQUENCE [LARGE SCALE GENOMIC DNA]</scope>
    <source>
        <strain evidence="1">Amazon FNV 2010 28 9</strain>
    </source>
</reference>
<gene>
    <name evidence="1" type="ORF">C5B42_03130</name>
</gene>
<dbReference type="AlphaFoldDB" id="A0A317JQ46"/>
<dbReference type="Proteomes" id="UP000246104">
    <property type="component" value="Unassembled WGS sequence"/>
</dbReference>